<dbReference type="OrthoDB" id="5729753at2"/>
<accession>W0SF61</accession>
<evidence type="ECO:0000313" key="2">
    <source>
        <dbReference type="EMBL" id="BAO29889.1"/>
    </source>
</evidence>
<dbReference type="PANTHER" id="PTHR43194">
    <property type="entry name" value="HYDROLASE ALPHA/BETA FOLD FAMILY"/>
    <property type="match status" value="1"/>
</dbReference>
<dbReference type="Gene3D" id="3.40.50.1820">
    <property type="entry name" value="alpha/beta hydrolase"/>
    <property type="match status" value="1"/>
</dbReference>
<dbReference type="InterPro" id="IPR050228">
    <property type="entry name" value="Carboxylesterase_BioH"/>
</dbReference>
<organism evidence="2 3">
    <name type="scientific">Sulfuritalea hydrogenivorans sk43H</name>
    <dbReference type="NCBI Taxonomy" id="1223802"/>
    <lineage>
        <taxon>Bacteria</taxon>
        <taxon>Pseudomonadati</taxon>
        <taxon>Pseudomonadota</taxon>
        <taxon>Betaproteobacteria</taxon>
        <taxon>Nitrosomonadales</taxon>
        <taxon>Sterolibacteriaceae</taxon>
        <taxon>Sulfuritalea</taxon>
    </lineage>
</organism>
<evidence type="ECO:0000259" key="1">
    <source>
        <dbReference type="Pfam" id="PF12697"/>
    </source>
</evidence>
<proteinExistence type="predicted"/>
<dbReference type="InterPro" id="IPR000073">
    <property type="entry name" value="AB_hydrolase_1"/>
</dbReference>
<dbReference type="RefSeq" id="WP_041099081.1">
    <property type="nucleotide sequence ID" value="NZ_AP012547.1"/>
</dbReference>
<dbReference type="Proteomes" id="UP000031637">
    <property type="component" value="Chromosome"/>
</dbReference>
<reference evidence="2 3" key="1">
    <citation type="journal article" date="2014" name="Syst. Appl. Microbiol.">
        <title>Complete genomes of freshwater sulfur oxidizers Sulfuricella denitrificans skB26 and Sulfuritalea hydrogenivorans sk43H: genetic insights into the sulfur oxidation pathway of betaproteobacteria.</title>
        <authorList>
            <person name="Watanabe T."/>
            <person name="Kojima H."/>
            <person name="Fukui M."/>
        </authorList>
    </citation>
    <scope>NUCLEOTIDE SEQUENCE [LARGE SCALE GENOMIC DNA]</scope>
    <source>
        <strain evidence="2">DSM22779</strain>
    </source>
</reference>
<evidence type="ECO:0000313" key="3">
    <source>
        <dbReference type="Proteomes" id="UP000031637"/>
    </source>
</evidence>
<dbReference type="PANTHER" id="PTHR43194:SF2">
    <property type="entry name" value="PEROXISOMAL MEMBRANE PROTEIN LPX1"/>
    <property type="match status" value="1"/>
</dbReference>
<protein>
    <recommendedName>
        <fullName evidence="1">AB hydrolase-1 domain-containing protein</fullName>
    </recommendedName>
</protein>
<dbReference type="SUPFAM" id="SSF53474">
    <property type="entry name" value="alpha/beta-Hydrolases"/>
    <property type="match status" value="1"/>
</dbReference>
<sequence length="269" mass="30385">MIVFSHANSYSATTYRQLFEGWRAAGQEVVAVEHFGHDERFPVDRSWRGMTQQLVALIDSQAEPRLWLVGHSMGGYLSLLAAGQRPGRVRGIVLLDSPIVYGWKAGLVSMAKAAGQMRRLSPAGVAIRRRDRWPNLVEAHRHFAAKPMFARWHPAVLNDYIHFGTEQDPADHAGTGRRLKFRPEIEAEIYSTVPHRLVAYLRLHPPGGPVAFVAGTRSREVRQVGLAATHRLTQGRISWMEGSHLFPFERPEDTVREVLDWIARLESES</sequence>
<dbReference type="STRING" id="1223802.SUTH_02098"/>
<dbReference type="KEGG" id="shd:SUTH_02098"/>
<feature type="domain" description="AB hydrolase-1" evidence="1">
    <location>
        <begin position="2"/>
        <end position="256"/>
    </location>
</feature>
<name>W0SF61_9PROT</name>
<dbReference type="AlphaFoldDB" id="W0SF61"/>
<dbReference type="HOGENOM" id="CLU_020336_22_0_4"/>
<dbReference type="Pfam" id="PF12697">
    <property type="entry name" value="Abhydrolase_6"/>
    <property type="match status" value="1"/>
</dbReference>
<gene>
    <name evidence="2" type="ORF">SUTH_02098</name>
</gene>
<dbReference type="InterPro" id="IPR029058">
    <property type="entry name" value="AB_hydrolase_fold"/>
</dbReference>
<dbReference type="EMBL" id="AP012547">
    <property type="protein sequence ID" value="BAO29889.1"/>
    <property type="molecule type" value="Genomic_DNA"/>
</dbReference>
<keyword evidence="3" id="KW-1185">Reference proteome</keyword>